<feature type="domain" description="CUB" evidence="16">
    <location>
        <begin position="495"/>
        <end position="609"/>
    </location>
</feature>
<keyword evidence="19" id="KW-1185">Reference proteome</keyword>
<evidence type="ECO:0000256" key="14">
    <source>
        <dbReference type="PROSITE-ProRule" id="PRU00076"/>
    </source>
</evidence>
<keyword evidence="10" id="KW-0472">Membrane</keyword>
<feature type="domain" description="CUB" evidence="16">
    <location>
        <begin position="2410"/>
        <end position="2538"/>
    </location>
</feature>
<feature type="domain" description="CUB" evidence="16">
    <location>
        <begin position="845"/>
        <end position="975"/>
    </location>
</feature>
<dbReference type="Gene3D" id="2.60.120.290">
    <property type="entry name" value="Spermadhesin, CUB domain"/>
    <property type="match status" value="26"/>
</dbReference>
<dbReference type="GO" id="GO:0120035">
    <property type="term" value="P:regulation of plasma membrane bounded cell projection organization"/>
    <property type="evidence" value="ECO:0007669"/>
    <property type="project" value="UniProtKB-ARBA"/>
</dbReference>
<dbReference type="GO" id="GO:0005886">
    <property type="term" value="C:plasma membrane"/>
    <property type="evidence" value="ECO:0007669"/>
    <property type="project" value="UniProtKB-SubCell"/>
</dbReference>
<feature type="domain" description="CUB" evidence="16">
    <location>
        <begin position="2265"/>
        <end position="2408"/>
    </location>
</feature>
<dbReference type="InterPro" id="IPR018097">
    <property type="entry name" value="EGF_Ca-bd_CS"/>
</dbReference>
<dbReference type="FunFam" id="2.60.120.290:FF:000013">
    <property type="entry name" value="Membrane frizzled-related protein"/>
    <property type="match status" value="3"/>
</dbReference>
<dbReference type="SUPFAM" id="SSF57184">
    <property type="entry name" value="Growth factor receptor domain"/>
    <property type="match status" value="1"/>
</dbReference>
<dbReference type="SMART" id="SM00042">
    <property type="entry name" value="CUB"/>
    <property type="match status" value="24"/>
</dbReference>
<dbReference type="PROSITE" id="PS01187">
    <property type="entry name" value="EGF_CA"/>
    <property type="match status" value="2"/>
</dbReference>
<dbReference type="PROSITE" id="PS50026">
    <property type="entry name" value="EGF_3"/>
    <property type="match status" value="4"/>
</dbReference>
<dbReference type="SUPFAM" id="SSF49854">
    <property type="entry name" value="Spermadhesin, CUB domain"/>
    <property type="match status" value="26"/>
</dbReference>
<feature type="domain" description="CUB" evidence="16">
    <location>
        <begin position="982"/>
        <end position="1099"/>
    </location>
</feature>
<dbReference type="FunFam" id="2.10.25.10:FF:000260">
    <property type="entry name" value="Notch receptor 4"/>
    <property type="match status" value="1"/>
</dbReference>
<keyword evidence="2" id="KW-0813">Transport</keyword>
<feature type="domain" description="CUB" evidence="16">
    <location>
        <begin position="3136"/>
        <end position="3254"/>
    </location>
</feature>
<feature type="domain" description="EGF-like" evidence="17">
    <location>
        <begin position="131"/>
        <end position="167"/>
    </location>
</feature>
<feature type="disulfide bond" evidence="13">
    <location>
        <begin position="1339"/>
        <end position="1366"/>
    </location>
</feature>
<feature type="domain" description="CUB" evidence="16">
    <location>
        <begin position="1557"/>
        <end position="1681"/>
    </location>
</feature>
<feature type="domain" description="CUB" evidence="16">
    <location>
        <begin position="2900"/>
        <end position="3016"/>
    </location>
</feature>
<proteinExistence type="predicted"/>
<keyword evidence="4 14" id="KW-0245">EGF-like domain</keyword>
<feature type="domain" description="CUB" evidence="16">
    <location>
        <begin position="1443"/>
        <end position="1553"/>
    </location>
</feature>
<dbReference type="PANTHER" id="PTHR24251:SF50">
    <property type="entry name" value="ATTRACTIN-LIKE 1A"/>
    <property type="match status" value="1"/>
</dbReference>
<feature type="domain" description="CUB" evidence="16">
    <location>
        <begin position="1339"/>
        <end position="1416"/>
    </location>
</feature>
<evidence type="ECO:0000259" key="16">
    <source>
        <dbReference type="PROSITE" id="PS01180"/>
    </source>
</evidence>
<dbReference type="InterPro" id="IPR035914">
    <property type="entry name" value="Sperma_CUB_dom_sf"/>
</dbReference>
<dbReference type="FunFam" id="2.60.120.290:FF:000005">
    <property type="entry name" value="Procollagen C-endopeptidase enhancer 1"/>
    <property type="match status" value="5"/>
</dbReference>
<keyword evidence="6" id="KW-0732">Signal</keyword>
<comment type="subcellular location">
    <subcellularLocation>
        <location evidence="1">Cell membrane</location>
        <topology evidence="1">Peripheral membrane protein</topology>
    </subcellularLocation>
</comment>
<evidence type="ECO:0000256" key="11">
    <source>
        <dbReference type="ARBA" id="ARBA00023157"/>
    </source>
</evidence>
<feature type="domain" description="CUB" evidence="16">
    <location>
        <begin position="2771"/>
        <end position="2850"/>
    </location>
</feature>
<keyword evidence="3" id="KW-1003">Cell membrane</keyword>
<feature type="domain" description="CUB" evidence="16">
    <location>
        <begin position="3375"/>
        <end position="3516"/>
    </location>
</feature>
<feature type="domain" description="CUB" evidence="16">
    <location>
        <begin position="613"/>
        <end position="724"/>
    </location>
</feature>
<dbReference type="InterPro" id="IPR013032">
    <property type="entry name" value="EGF-like_CS"/>
</dbReference>
<evidence type="ECO:0000256" key="8">
    <source>
        <dbReference type="ARBA" id="ARBA00022837"/>
    </source>
</evidence>
<evidence type="ECO:0000313" key="18">
    <source>
        <dbReference type="EMBL" id="KAH8387553.1"/>
    </source>
</evidence>
<dbReference type="Pfam" id="PF07645">
    <property type="entry name" value="EGF_CA"/>
    <property type="match status" value="3"/>
</dbReference>
<dbReference type="CDD" id="cd22201">
    <property type="entry name" value="cubilin_NTD"/>
    <property type="match status" value="1"/>
</dbReference>
<evidence type="ECO:0000256" key="6">
    <source>
        <dbReference type="ARBA" id="ARBA00022729"/>
    </source>
</evidence>
<feature type="domain" description="CUB" evidence="16">
    <location>
        <begin position="1682"/>
        <end position="1802"/>
    </location>
</feature>
<evidence type="ECO:0000259" key="17">
    <source>
        <dbReference type="PROSITE" id="PS50026"/>
    </source>
</evidence>
<feature type="disulfide bond" evidence="13">
    <location>
        <begin position="982"/>
        <end position="1009"/>
    </location>
</feature>
<dbReference type="GO" id="GO:0007424">
    <property type="term" value="P:open tracheal system development"/>
    <property type="evidence" value="ECO:0007669"/>
    <property type="project" value="UniProtKB-ARBA"/>
</dbReference>
<evidence type="ECO:0000256" key="10">
    <source>
        <dbReference type="ARBA" id="ARBA00023136"/>
    </source>
</evidence>
<dbReference type="GO" id="GO:0048056">
    <property type="term" value="P:R3/R4 cell differentiation"/>
    <property type="evidence" value="ECO:0007669"/>
    <property type="project" value="UniProtKB-ARBA"/>
</dbReference>
<feature type="disulfide bond" evidence="14">
    <location>
        <begin position="439"/>
        <end position="448"/>
    </location>
</feature>
<dbReference type="Pfam" id="PF00008">
    <property type="entry name" value="EGF"/>
    <property type="match status" value="2"/>
</dbReference>
<name>A0AAD4PRU7_9MUSC</name>
<feature type="domain" description="CUB" evidence="16">
    <location>
        <begin position="3628"/>
        <end position="3742"/>
    </location>
</feature>
<feature type="domain" description="CUB" evidence="16">
    <location>
        <begin position="730"/>
        <end position="844"/>
    </location>
</feature>
<protein>
    <recommendedName>
        <fullName evidence="20">Cubilin homolog</fullName>
    </recommendedName>
</protein>
<dbReference type="GO" id="GO:0003008">
    <property type="term" value="P:system process"/>
    <property type="evidence" value="ECO:0007669"/>
    <property type="project" value="UniProtKB-ARBA"/>
</dbReference>
<feature type="domain" description="CUB" evidence="16">
    <location>
        <begin position="1104"/>
        <end position="1217"/>
    </location>
</feature>
<gene>
    <name evidence="18" type="ORF">KR093_007741</name>
</gene>
<reference evidence="18" key="1">
    <citation type="journal article" date="2021" name="Mol. Ecol. Resour.">
        <title>Phylogenomic analyses of the genus Drosophila reveals genomic signals of climate adaptation.</title>
        <authorList>
            <person name="Li F."/>
            <person name="Rane R.V."/>
            <person name="Luria V."/>
            <person name="Xiong Z."/>
            <person name="Chen J."/>
            <person name="Li Z."/>
            <person name="Catullo R.A."/>
            <person name="Griffin P.C."/>
            <person name="Schiffer M."/>
            <person name="Pearce S."/>
            <person name="Lee S.F."/>
            <person name="McElroy K."/>
            <person name="Stocker A."/>
            <person name="Shirriffs J."/>
            <person name="Cockerell F."/>
            <person name="Coppin C."/>
            <person name="Sgro C.M."/>
            <person name="Karger A."/>
            <person name="Cain J.W."/>
            <person name="Weber J.A."/>
            <person name="Santpere G."/>
            <person name="Kirschner M.W."/>
            <person name="Hoffmann A.A."/>
            <person name="Oakeshott J.G."/>
            <person name="Zhang G."/>
        </authorList>
    </citation>
    <scope>NUCLEOTIDE SEQUENCE</scope>
    <source>
        <strain evidence="18">BGI-SZ-2011g</strain>
    </source>
</reference>
<feature type="domain" description="EGF-like" evidence="17">
    <location>
        <begin position="169"/>
        <end position="210"/>
    </location>
</feature>
<dbReference type="Pfam" id="PF00431">
    <property type="entry name" value="CUB"/>
    <property type="match status" value="22"/>
</dbReference>
<feature type="domain" description="CUB" evidence="16">
    <location>
        <begin position="3017"/>
        <end position="3134"/>
    </location>
</feature>
<dbReference type="InterPro" id="IPR000742">
    <property type="entry name" value="EGF"/>
</dbReference>
<dbReference type="Proteomes" id="UP001200034">
    <property type="component" value="Unassembled WGS sequence"/>
</dbReference>
<evidence type="ECO:0000256" key="4">
    <source>
        <dbReference type="ARBA" id="ARBA00022536"/>
    </source>
</evidence>
<dbReference type="FunFam" id="2.10.25.10:FF:000321">
    <property type="entry name" value="Protein delta homolog 1"/>
    <property type="match status" value="1"/>
</dbReference>
<dbReference type="SMART" id="SM00179">
    <property type="entry name" value="EGF_CA"/>
    <property type="match status" value="7"/>
</dbReference>
<dbReference type="GO" id="GO:0007411">
    <property type="term" value="P:axon guidance"/>
    <property type="evidence" value="ECO:0007669"/>
    <property type="project" value="UniProtKB-ARBA"/>
</dbReference>
<evidence type="ECO:0000256" key="7">
    <source>
        <dbReference type="ARBA" id="ARBA00022737"/>
    </source>
</evidence>
<feature type="disulfide bond" evidence="14">
    <location>
        <begin position="460"/>
        <end position="477"/>
    </location>
</feature>
<dbReference type="CDD" id="cd00041">
    <property type="entry name" value="CUB"/>
    <property type="match status" value="20"/>
</dbReference>
<evidence type="ECO:0000256" key="9">
    <source>
        <dbReference type="ARBA" id="ARBA00022927"/>
    </source>
</evidence>
<dbReference type="FunFam" id="2.10.25.10:FF:000379">
    <property type="entry name" value="Cubilin"/>
    <property type="match status" value="1"/>
</dbReference>
<sequence length="3754" mass="416114">PKIISKDGNLVFESGANRNISFRLSGSSRLIINDEYDVLDLLMPIGANKKRPGGGAAKDEWSAGIDDIVDLRDLADQLNEFKTQALGPSGLNAMLRLQQNRTQASRLLLRRLQTRLRVVEIKAQRLKTKLELDSCQSNPCENGATCYNTLNGFRCQCRAAFEGAKCERDVNECALFDGTDLGCQNGGQCVNQFGTFSCLCTPGWHGLHCTQRKTDCASSSAWELCGHGSCVASSDALGYRCICEPGWKSSALSPSCSEDVDECSASAHTPCSTKCINLVGSFTCAPCAAGLTGNGVSCRDIDECETNNGGCSLSPRVECVNSYGSSHCGACPIGWTGDGRTCVRSTSSSSSQPGDGQAGGQTNALGLTSCTQRASLCHPAAICSEISNTIVCSCPRGMVGSGYGDNGCVRGTNNNCNDMPCLNGGVCLDRGPSNYTCLCPRGFRGPRCDPLPNPCTSNPCQNNGRCNQTPDGDGFVCQCRPGYRGRLCDQRFSSCNGMLVGESGRLRYPPSGSSYQHNAQCAWVIRTNESLVLNVTFHSFNLEDSTECRFDWLQINDGRSAGAQIIGRYCGNHIPHGGNIISSSHQLYLWFRSDNSTAHEGFELSWQSMPPQCGGRIDFETHGTLASPGSPGNYPKNRDCEWHLVAPNTKRIKLTFFSLQLEQHDDCGFDYVQINDAISQAELFKFCSSQQPAPLTLSSHEALIRFHSDGTDSDLGFQLHYSVEERLPGCGGIYTSERGTISAPTNNGAAGLISCDYEIHFAAGEAILIEFVRFQLAGDSCLEFYELPLTTAAGHSDGMLAAKHCGYADSEKLPPSFNSLQSRLRIKYISNRAGDQFTLDYRMECSRTFEAPSGTFSSPGYPNFTMSARSCTYKIITRPNTFITLKRLAFQTSTTENSSSGEVEEEEEGPTTVSCVGSSSLTINDGLNGKISGPFCGQSPPPPEYVSRTNMLIIHSDILSGSNGGRFYRFEYHSTPATDYQCGGVHTKEGDHIRAPTNAEGNYHNDLNCEWIIMAPPGNVILLHWLSLDLEEADCIYDFVAIYDGLIAGVSEEDKPQLTRFCGTQLPEDVLSHARILTVKFQSDFADTGKGFELSYLFVELPECGGRIYGTNGMLSSPLYPLNYSSGLDCVWQLWTAAGRQMELQVELFELEETPGCRGGDWLEVRNGVSDQSALIGRFCGTRIPRRIPSFSNQLYVHFHTDDVNAARGFRLGWRTVAGGCGGRLFGDTGVITSPNYPLPYPHDLHCEWQLSVHRGSHLRITIEDLEIEHLNSCAYDYLSLEALDESNRALNPTTHVVCEMPEANHTIIDLDSSRAYVVFHSDSNNAERGFRLTYAANCVLELDAHQGVIESVNFAQPDFLGPVNCNWTIRAPRGNRILLEFSHFDVRHEEQPNDGDGGVYLTDGKTTAITATGAYNLSSPLISIVHNTSRINFRLEYRIDGCTHELRATNGSFSSANFPQMYPNDIECYWLIQAPVDHVVELTVLDMDIEESVNCTKDALIASTLRESFPTEHHCGRSEKLVVTSAGRKLHVSFRTDGSTNGHGFQATYRTHHATCGGKLTAKNGMIQSPGYPRFYPANSNCEWQLEVSPQHTIIFEMDDFELENGFYCGFDKLSAFDLTASDIFTMGDSDQDDAEGAEIFTTCDSPLPRYESTTNRALLRFVSDNSVQRKGFRLHFRESCGQSLLIDETDYQYITLSHQVARNETCVWVLRASDPSKHIIFTPQHVQLHSEAAARYAAESDCMPHGVQIYEGITATGTARQRFCHSHPEALISHGNALTISVPLLLVSEFSGFYMTMDTMCGSDYTAIRGVFSTPYYPSSYPVNIECIWLVTATEGNSLSLTIESFDLELSDGCNNDYLELREESSRGALIGVYCGTQLPPSIKSKGSIWMKFKSNDDVVGEGFRASYNYDHHNELNGTDGVIESPHFPSRFESNDVYSWRITVDPDYLIVLTVQHLRDVDLQHVHFYDGYTDIGVEMRPQGAQPMVSHANVMYITATRGPFHLDWQRLSKEAMASNRSAELQARHCGHQLVSVNDIVSFTSPGYPVGYAINLQCVWDFVPSDAAMHAVIQVTKVDLEMFSEDCFADYLIVSSSSDLQTWSQLAKLCQPLNATATFQGQPYLRMEFTTDASVNKTGFATSVRSVCGSELTARQGVVNVTAMFGRMMPSLECVWTIRARQGKRLRITFLETQLRPDNYDQCRNFFVMRNGGEEDSPFLGRGKYCENNVTDVLETSSNRAHIKFQYEVFRRFRAAFRYEELGHACSGQIVLEEGPGNFSSRVISSPNYPNPPNPYSECVWQISAPVQHRISVEFITTFDLAPSSSAANNGSGSGSGSGSVDNGAVDDGCELEFVQMNDGSTELTPLLGRYCGSRKPDIVFSSGNVLRIKFYTAGLEPRPGFQAVVKLAACGGSYYSSQGVISAPNARQLAGLDQRRGKLTECVYTIEMEKGSTINLNFESMQLPSEQGNCSTVMHLVLEEMEPFGDNYQEQRVSDRLIVCGTQSRRFLVETNKLVLRLVMPSGRLDAQNAFQLRYTAVGSRCGETIVAPQGVLQTPNYPLGVRRPMHCLWRIQVPKGQRVKVEILDFDVGGAHTSFRGRLTFAQDLGMMSVINRFTRSPPASIMSMDNTMGIDAFLLPFDTHRGFKLRFTSYEDSPCVKDITGDRRISYQRHNETIYCSSQISVAANTTMQLRVLEYNSSLVMMLNRHICNMLTPLRLLRTEAAEPLQPQLLCAADSSRSLLLPFPVQLTVMGNQRNELRQLQLEFSVQHCGGFWPLEPGDNMTITQPGPDKTHCAWAVGPDASVDDPLAPQDVQLEVSVIANLTWDCNVHYLLVYNGPDQNSPLMGRYCKEVNERNKVVERGLFVEYHAPPAADVNNSNSSASSSGSMFNVTVKYGSGCGGRLTYPYRQIEFSEQYKNNVECIWEIEAGSGFQVGLTFIDRFYIENSNGCTKDYLLVQQLSTNSSDGDRHWTYLRKICGRDPPMHINSTTSVMRLIFRSDGDTTGDGFIARFERNCGGVFYADDAPRLLNSPGYPQGYGSNLHCNYTILPADPHASGVIINFLKFDLERSPINLCMFDNVTVTTSDKHDVKSTSVLCGVKQRHVYRAQESINLVLASDNTFHGQGFNLEYSTRLCGGLVDSNRVVESPRQHQDDRMPHNSDCYWNLTAPAGYKFTIKVVQLDMEAATHHCSFDGVEIFASPVPDEKQRLARYCGRMKPDELPTLHIATNRALIHSYSDQSDASVGFKFAVRMLPNCDELIVLGEQNASYTFNKYVGQYGNNLDCSFVFKATPGYHLSVEFRSFHVENSDNCTADYLQLRDGAGPFADDLGTFCGQDLPPKVTSSQHTLFMHFVTDAIVTDTGFEFVVNAQPLVCGNQLIKFDGKQPLQLHSPANEQGNYDNNAKCLWKIESEVSLHLHFLSLDLEGPDANGSCVADYLKFYDSEDAVQLELGYGSHMVYNGKKPRTDYFEYASDHVYCGSGMPEDYYPTTKTMYVKFSSNAAVSRPGFRLQLLADSGCRHNYGGLQGRVKFADTADCDVFIRAPAGHVLSLYYAEVTLGSTQCEDEHLEVFNAATNQSLQRLCTYVDTGASLFTQLNELRLHFKTGSYYSTIDLTYIANKLESGPGCGGDIYNTVGIFTNAHYPQNVRNNSNCRWNVRVPSNNRVLLRFEVIDLGLRSTCTTDYLRILETSRSSGNEEEMQRYCGEDKPKVYKSRSSQLTVEFHKSVNFNGIGWVIRFMGVFEDYEIPQNLLD</sequence>
<dbReference type="FunFam" id="2.10.25.10:FF:000012">
    <property type="entry name" value="Delta-like protein"/>
    <property type="match status" value="1"/>
</dbReference>
<feature type="disulfide bond" evidence="14">
    <location>
        <begin position="200"/>
        <end position="209"/>
    </location>
</feature>
<feature type="domain" description="CUB" evidence="16">
    <location>
        <begin position="2029"/>
        <end position="2146"/>
    </location>
</feature>
<evidence type="ECO:0000256" key="13">
    <source>
        <dbReference type="PROSITE-ProRule" id="PRU00059"/>
    </source>
</evidence>
<feature type="domain" description="CUB" evidence="16">
    <location>
        <begin position="2147"/>
        <end position="2259"/>
    </location>
</feature>
<evidence type="ECO:0000313" key="19">
    <source>
        <dbReference type="Proteomes" id="UP001200034"/>
    </source>
</evidence>
<dbReference type="SMART" id="SM00181">
    <property type="entry name" value="EGF"/>
    <property type="match status" value="8"/>
</dbReference>
<feature type="disulfide bond" evidence="14">
    <location>
        <begin position="479"/>
        <end position="488"/>
    </location>
</feature>
<feature type="region of interest" description="Disordered" evidence="15">
    <location>
        <begin position="894"/>
        <end position="917"/>
    </location>
</feature>
<dbReference type="PROSITE" id="PS01186">
    <property type="entry name" value="EGF_2"/>
    <property type="match status" value="3"/>
</dbReference>
<dbReference type="CDD" id="cd00054">
    <property type="entry name" value="EGF_CA"/>
    <property type="match status" value="6"/>
</dbReference>
<feature type="domain" description="CUB" evidence="16">
    <location>
        <begin position="1221"/>
        <end position="1338"/>
    </location>
</feature>
<evidence type="ECO:0000256" key="15">
    <source>
        <dbReference type="SAM" id="MobiDB-lite"/>
    </source>
</evidence>
<keyword evidence="12" id="KW-0325">Glycoprotein</keyword>
<keyword evidence="11 14" id="KW-1015">Disulfide bond</keyword>
<dbReference type="InterPro" id="IPR000152">
    <property type="entry name" value="EGF-type_Asp/Asn_hydroxyl_site"/>
</dbReference>
<evidence type="ECO:0000256" key="1">
    <source>
        <dbReference type="ARBA" id="ARBA00004202"/>
    </source>
</evidence>
<dbReference type="Gene3D" id="2.10.25.10">
    <property type="entry name" value="Laminin"/>
    <property type="match status" value="6"/>
</dbReference>
<organism evidence="18 19">
    <name type="scientific">Drosophila rubida</name>
    <dbReference type="NCBI Taxonomy" id="30044"/>
    <lineage>
        <taxon>Eukaryota</taxon>
        <taxon>Metazoa</taxon>
        <taxon>Ecdysozoa</taxon>
        <taxon>Arthropoda</taxon>
        <taxon>Hexapoda</taxon>
        <taxon>Insecta</taxon>
        <taxon>Pterygota</taxon>
        <taxon>Neoptera</taxon>
        <taxon>Endopterygota</taxon>
        <taxon>Diptera</taxon>
        <taxon>Brachycera</taxon>
        <taxon>Muscomorpha</taxon>
        <taxon>Ephydroidea</taxon>
        <taxon>Drosophilidae</taxon>
        <taxon>Drosophila</taxon>
    </lineage>
</organism>
<dbReference type="PROSITE" id="PS00010">
    <property type="entry name" value="ASX_HYDROXYL"/>
    <property type="match status" value="2"/>
</dbReference>
<dbReference type="SUPFAM" id="SSF57196">
    <property type="entry name" value="EGF/Laminin"/>
    <property type="match status" value="4"/>
</dbReference>
<dbReference type="PROSITE" id="PS00022">
    <property type="entry name" value="EGF_1"/>
    <property type="match status" value="4"/>
</dbReference>
<dbReference type="PANTHER" id="PTHR24251">
    <property type="entry name" value="OVOCHYMASE-RELATED"/>
    <property type="match status" value="1"/>
</dbReference>
<keyword evidence="9" id="KW-0653">Protein transport</keyword>
<dbReference type="Pfam" id="PF12661">
    <property type="entry name" value="hEGF"/>
    <property type="match status" value="1"/>
</dbReference>
<dbReference type="GO" id="GO:0007476">
    <property type="term" value="P:imaginal disc-derived wing morphogenesis"/>
    <property type="evidence" value="ECO:0007669"/>
    <property type="project" value="UniProtKB-ARBA"/>
</dbReference>
<feature type="disulfide bond" evidence="13">
    <location>
        <begin position="613"/>
        <end position="640"/>
    </location>
</feature>
<feature type="domain" description="CUB" evidence="16">
    <location>
        <begin position="1803"/>
        <end position="1913"/>
    </location>
</feature>
<dbReference type="FunFam" id="2.60.120.290:FF:000060">
    <property type="entry name" value="Cubilin homolog"/>
    <property type="match status" value="1"/>
</dbReference>
<dbReference type="InterPro" id="IPR000859">
    <property type="entry name" value="CUB_dom"/>
</dbReference>
<dbReference type="GO" id="GO:0016318">
    <property type="term" value="P:ommatidial rotation"/>
    <property type="evidence" value="ECO:0007669"/>
    <property type="project" value="UniProtKB-ARBA"/>
</dbReference>
<dbReference type="GO" id="GO:0040008">
    <property type="term" value="P:regulation of growth"/>
    <property type="evidence" value="ECO:0007669"/>
    <property type="project" value="UniProtKB-ARBA"/>
</dbReference>
<evidence type="ECO:0000256" key="2">
    <source>
        <dbReference type="ARBA" id="ARBA00022448"/>
    </source>
</evidence>
<dbReference type="EMBL" id="JAJJHW010000095">
    <property type="protein sequence ID" value="KAH8387553.1"/>
    <property type="molecule type" value="Genomic_DNA"/>
</dbReference>
<feature type="disulfide bond" evidence="13">
    <location>
        <begin position="3136"/>
        <end position="3163"/>
    </location>
</feature>
<evidence type="ECO:0000256" key="5">
    <source>
        <dbReference type="ARBA" id="ARBA00022723"/>
    </source>
</evidence>
<feature type="non-terminal residue" evidence="18">
    <location>
        <position position="3754"/>
    </location>
</feature>
<dbReference type="InterPro" id="IPR001881">
    <property type="entry name" value="EGF-like_Ca-bd_dom"/>
</dbReference>
<feature type="domain" description="EGF-like" evidence="17">
    <location>
        <begin position="412"/>
        <end position="449"/>
    </location>
</feature>
<dbReference type="PROSITE" id="PS01180">
    <property type="entry name" value="CUB"/>
    <property type="match status" value="24"/>
</dbReference>
<feature type="domain" description="CUB" evidence="16">
    <location>
        <begin position="2542"/>
        <end position="2652"/>
    </location>
</feature>
<comment type="caution">
    <text evidence="18">The sequence shown here is derived from an EMBL/GenBank/DDBJ whole genome shotgun (WGS) entry which is preliminary data.</text>
</comment>
<dbReference type="GO" id="GO:0015031">
    <property type="term" value="P:protein transport"/>
    <property type="evidence" value="ECO:0007669"/>
    <property type="project" value="UniProtKB-KW"/>
</dbReference>
<feature type="disulfide bond" evidence="14">
    <location>
        <begin position="157"/>
        <end position="166"/>
    </location>
</feature>
<keyword evidence="5" id="KW-0479">Metal-binding</keyword>
<evidence type="ECO:0008006" key="20">
    <source>
        <dbReference type="Google" id="ProtNLM"/>
    </source>
</evidence>
<dbReference type="GO" id="GO:0005509">
    <property type="term" value="F:calcium ion binding"/>
    <property type="evidence" value="ECO:0007669"/>
    <property type="project" value="InterPro"/>
</dbReference>
<dbReference type="GO" id="GO:0050769">
    <property type="term" value="P:positive regulation of neurogenesis"/>
    <property type="evidence" value="ECO:0007669"/>
    <property type="project" value="UniProtKB-ARBA"/>
</dbReference>
<dbReference type="GO" id="GO:0005911">
    <property type="term" value="C:cell-cell junction"/>
    <property type="evidence" value="ECO:0007669"/>
    <property type="project" value="UniProtKB-ARBA"/>
</dbReference>
<evidence type="ECO:0000256" key="3">
    <source>
        <dbReference type="ARBA" id="ARBA00022475"/>
    </source>
</evidence>
<accession>A0AAD4PRU7</accession>
<keyword evidence="8" id="KW-0106">Calcium</keyword>
<dbReference type="GO" id="GO:0030855">
    <property type="term" value="P:epithelial cell differentiation"/>
    <property type="evidence" value="ECO:0007669"/>
    <property type="project" value="UniProtKB-ARBA"/>
</dbReference>
<feature type="domain" description="CUB" evidence="16">
    <location>
        <begin position="3257"/>
        <end position="3371"/>
    </location>
</feature>
<evidence type="ECO:0000256" key="12">
    <source>
        <dbReference type="ARBA" id="ARBA00023180"/>
    </source>
</evidence>
<feature type="domain" description="EGF-like" evidence="17">
    <location>
        <begin position="451"/>
        <end position="489"/>
    </location>
</feature>
<keyword evidence="7" id="KW-0677">Repeat</keyword>
<dbReference type="InterPro" id="IPR049883">
    <property type="entry name" value="NOTCH1_EGF-like"/>
</dbReference>
<comment type="caution">
    <text evidence="14">Lacks conserved residue(s) required for the propagation of feature annotation.</text>
</comment>
<dbReference type="InterPro" id="IPR009030">
    <property type="entry name" value="Growth_fac_rcpt_cys_sf"/>
</dbReference>